<dbReference type="GO" id="GO:0032259">
    <property type="term" value="P:methylation"/>
    <property type="evidence" value="ECO:0007669"/>
    <property type="project" value="UniProtKB-KW"/>
</dbReference>
<keyword evidence="2" id="KW-1185">Reference proteome</keyword>
<dbReference type="SUPFAM" id="SSF53335">
    <property type="entry name" value="S-adenosyl-L-methionine-dependent methyltransferases"/>
    <property type="match status" value="1"/>
</dbReference>
<proteinExistence type="predicted"/>
<gene>
    <name evidence="1" type="ORF">EV664_11535</name>
</gene>
<dbReference type="GO" id="GO:0008168">
    <property type="term" value="F:methyltransferase activity"/>
    <property type="evidence" value="ECO:0007669"/>
    <property type="project" value="UniProtKB-KW"/>
</dbReference>
<reference evidence="1 2" key="1">
    <citation type="submission" date="2019-03" db="EMBL/GenBank/DDBJ databases">
        <title>Genomic Encyclopedia of Type Strains, Phase IV (KMG-IV): sequencing the most valuable type-strain genomes for metagenomic binning, comparative biology and taxonomic classification.</title>
        <authorList>
            <person name="Goeker M."/>
        </authorList>
    </citation>
    <scope>NUCLEOTIDE SEQUENCE [LARGE SCALE GENOMIC DNA]</scope>
    <source>
        <strain evidence="1 2">DSM 25059</strain>
    </source>
</reference>
<dbReference type="AlphaFoldDB" id="A0A4R6FCE7"/>
<sequence>MTSRDTTSPLPRRSGTQTQISLAQRLTPFFWFPIQWPWLLRSLSGGSPMRKAALLRELDLCDDALPNLGSWKADIGYLELIVATIRELRPMHVVELGAGASTLVAGRALALNGGGTLHSCDQHGEFVDATSRWLEEHGVAVDLRAAPLVPAPDGWPGQWYDHGALPDRIDLLLIDGPPGPCIRWCAARRPACSIVSRWAAWCCSMTARDRASGWSHTNGAKPGPVFASIWSSREPRAR</sequence>
<keyword evidence="1" id="KW-0808">Transferase</keyword>
<organism evidence="1 2">
    <name type="scientific">Stakelama pacifica</name>
    <dbReference type="NCBI Taxonomy" id="517720"/>
    <lineage>
        <taxon>Bacteria</taxon>
        <taxon>Pseudomonadati</taxon>
        <taxon>Pseudomonadota</taxon>
        <taxon>Alphaproteobacteria</taxon>
        <taxon>Sphingomonadales</taxon>
        <taxon>Sphingomonadaceae</taxon>
        <taxon>Stakelama</taxon>
    </lineage>
</organism>
<dbReference type="InterPro" id="IPR029063">
    <property type="entry name" value="SAM-dependent_MTases_sf"/>
</dbReference>
<dbReference type="EMBL" id="SNWD01000015">
    <property type="protein sequence ID" value="TDN78772.1"/>
    <property type="molecule type" value="Genomic_DNA"/>
</dbReference>
<dbReference type="Gene3D" id="3.40.50.150">
    <property type="entry name" value="Vaccinia Virus protein VP39"/>
    <property type="match status" value="1"/>
</dbReference>
<dbReference type="RefSeq" id="WP_229668318.1">
    <property type="nucleotide sequence ID" value="NZ_BMLU01000014.1"/>
</dbReference>
<name>A0A4R6FCE7_9SPHN</name>
<evidence type="ECO:0000313" key="2">
    <source>
        <dbReference type="Proteomes" id="UP000295493"/>
    </source>
</evidence>
<keyword evidence="1" id="KW-0489">Methyltransferase</keyword>
<dbReference type="Proteomes" id="UP000295493">
    <property type="component" value="Unassembled WGS sequence"/>
</dbReference>
<protein>
    <submittedName>
        <fullName evidence="1">Methyltransferase family protein</fullName>
    </submittedName>
</protein>
<comment type="caution">
    <text evidence="1">The sequence shown here is derived from an EMBL/GenBank/DDBJ whole genome shotgun (WGS) entry which is preliminary data.</text>
</comment>
<evidence type="ECO:0000313" key="1">
    <source>
        <dbReference type="EMBL" id="TDN78772.1"/>
    </source>
</evidence>
<accession>A0A4R6FCE7</accession>